<reference evidence="8 9" key="1">
    <citation type="submission" date="2018-07" db="EMBL/GenBank/DDBJ databases">
        <title>Motiliproteus coralliicola sp. nov., a bacterium isolated from Coral.</title>
        <authorList>
            <person name="Wang G."/>
        </authorList>
    </citation>
    <scope>NUCLEOTIDE SEQUENCE [LARGE SCALE GENOMIC DNA]</scope>
    <source>
        <strain evidence="8 9">C34</strain>
    </source>
</reference>
<dbReference type="GO" id="GO:0005829">
    <property type="term" value="C:cytosol"/>
    <property type="evidence" value="ECO:0007669"/>
    <property type="project" value="TreeGrafter"/>
</dbReference>
<name>A0A369WBD7_9GAMM</name>
<comment type="pathway">
    <text evidence="1 6">Carbohydrate biosynthesis; dTDP-L-rhamnose biosynthesis.</text>
</comment>
<dbReference type="UniPathway" id="UPA00281"/>
<dbReference type="Gene3D" id="3.90.25.10">
    <property type="entry name" value="UDP-galactose 4-epimerase, domain 1"/>
    <property type="match status" value="1"/>
</dbReference>
<dbReference type="Proteomes" id="UP000253769">
    <property type="component" value="Unassembled WGS sequence"/>
</dbReference>
<dbReference type="SUPFAM" id="SSF51735">
    <property type="entry name" value="NAD(P)-binding Rossmann-fold domains"/>
    <property type="match status" value="1"/>
</dbReference>
<dbReference type="PANTHER" id="PTHR10491:SF4">
    <property type="entry name" value="METHIONINE ADENOSYLTRANSFERASE 2 SUBUNIT BETA"/>
    <property type="match status" value="1"/>
</dbReference>
<dbReference type="UniPathway" id="UPA00124"/>
<dbReference type="GO" id="GO:0019305">
    <property type="term" value="P:dTDP-rhamnose biosynthetic process"/>
    <property type="evidence" value="ECO:0007669"/>
    <property type="project" value="UniProtKB-UniPathway"/>
</dbReference>
<evidence type="ECO:0000256" key="5">
    <source>
        <dbReference type="ARBA" id="ARBA00048200"/>
    </source>
</evidence>
<evidence type="ECO:0000259" key="7">
    <source>
        <dbReference type="Pfam" id="PF04321"/>
    </source>
</evidence>
<dbReference type="InterPro" id="IPR029903">
    <property type="entry name" value="RmlD-like-bd"/>
</dbReference>
<dbReference type="InterPro" id="IPR005913">
    <property type="entry name" value="dTDP_dehydrorham_reduct"/>
</dbReference>
<feature type="domain" description="RmlD-like substrate binding" evidence="7">
    <location>
        <begin position="12"/>
        <end position="295"/>
    </location>
</feature>
<keyword evidence="9" id="KW-1185">Reference proteome</keyword>
<dbReference type="Gene3D" id="3.40.50.720">
    <property type="entry name" value="NAD(P)-binding Rossmann-like Domain"/>
    <property type="match status" value="1"/>
</dbReference>
<dbReference type="PANTHER" id="PTHR10491">
    <property type="entry name" value="DTDP-4-DEHYDRORHAMNOSE REDUCTASE"/>
    <property type="match status" value="1"/>
</dbReference>
<proteinExistence type="inferred from homology"/>
<evidence type="ECO:0000313" key="8">
    <source>
        <dbReference type="EMBL" id="RDE18479.1"/>
    </source>
</evidence>
<evidence type="ECO:0000313" key="9">
    <source>
        <dbReference type="Proteomes" id="UP000253769"/>
    </source>
</evidence>
<dbReference type="GO" id="GO:0008831">
    <property type="term" value="F:dTDP-4-dehydrorhamnose reductase activity"/>
    <property type="evidence" value="ECO:0007669"/>
    <property type="project" value="UniProtKB-EC"/>
</dbReference>
<dbReference type="EC" id="1.1.1.133" evidence="3 6"/>
<evidence type="ECO:0000256" key="4">
    <source>
        <dbReference type="ARBA" id="ARBA00017099"/>
    </source>
</evidence>
<dbReference type="AlphaFoldDB" id="A0A369WBD7"/>
<dbReference type="OrthoDB" id="9803892at2"/>
<dbReference type="Pfam" id="PF04321">
    <property type="entry name" value="RmlD_sub_bind"/>
    <property type="match status" value="1"/>
</dbReference>
<evidence type="ECO:0000256" key="3">
    <source>
        <dbReference type="ARBA" id="ARBA00012929"/>
    </source>
</evidence>
<evidence type="ECO:0000256" key="6">
    <source>
        <dbReference type="RuleBase" id="RU364082"/>
    </source>
</evidence>
<dbReference type="GO" id="GO:0009243">
    <property type="term" value="P:O antigen biosynthetic process"/>
    <property type="evidence" value="ECO:0007669"/>
    <property type="project" value="UniProtKB-UniPathway"/>
</dbReference>
<dbReference type="InterPro" id="IPR036291">
    <property type="entry name" value="NAD(P)-bd_dom_sf"/>
</dbReference>
<comment type="similarity">
    <text evidence="2 6">Belongs to the dTDP-4-dehydrorhamnose reductase family.</text>
</comment>
<evidence type="ECO:0000256" key="1">
    <source>
        <dbReference type="ARBA" id="ARBA00004781"/>
    </source>
</evidence>
<organism evidence="8 9">
    <name type="scientific">Motiliproteus coralliicola</name>
    <dbReference type="NCBI Taxonomy" id="2283196"/>
    <lineage>
        <taxon>Bacteria</taxon>
        <taxon>Pseudomonadati</taxon>
        <taxon>Pseudomonadota</taxon>
        <taxon>Gammaproteobacteria</taxon>
        <taxon>Oceanospirillales</taxon>
        <taxon>Oceanospirillaceae</taxon>
        <taxon>Motiliproteus</taxon>
    </lineage>
</organism>
<keyword evidence="6" id="KW-0560">Oxidoreductase</keyword>
<protein>
    <recommendedName>
        <fullName evidence="4 6">dTDP-4-dehydrorhamnose reductase</fullName>
        <ecNumber evidence="3 6">1.1.1.133</ecNumber>
    </recommendedName>
</protein>
<comment type="cofactor">
    <cofactor evidence="6">
        <name>Mg(2+)</name>
        <dbReference type="ChEBI" id="CHEBI:18420"/>
    </cofactor>
    <text evidence="6">Binds 1 Mg(2+) ion per monomer.</text>
</comment>
<sequence length="300" mass="32814">MKGLSLFDLPSLLIVGAKGQLGYEVEALAREEGFSVTALDRKSLDILDPQAVEKSLAEFRPDFVINAAAVINPAEQDPPAFAANTRGAAILAESCHKYGVALVHVSCAEVFGDEADQLLRQETDKAVPVSPYGKSKLRGEELVRAALTRHLIIRTGWLFSARGDSFVRELLEQARQQRCFQVADGLMGVPTSAADLARVILAVIKQLDSGADSWGTYHYCAAEALSWAGFAEAIVAAARQYEELCLEELQTCPQQQLPGRTLPANTQLDCSLIMDTFGVHQRTWRTGLMQVIQGYYSWTP</sequence>
<comment type="caution">
    <text evidence="8">The sequence shown here is derived from an EMBL/GenBank/DDBJ whole genome shotgun (WGS) entry which is preliminary data.</text>
</comment>
<comment type="function">
    <text evidence="6">Catalyzes the reduction of dTDP-6-deoxy-L-lyxo-4-hexulose to yield dTDP-L-rhamnose.</text>
</comment>
<comment type="catalytic activity">
    <reaction evidence="5 6">
        <text>dTDP-beta-L-rhamnose + NADP(+) = dTDP-4-dehydro-beta-L-rhamnose + NADPH + H(+)</text>
        <dbReference type="Rhea" id="RHEA:21796"/>
        <dbReference type="ChEBI" id="CHEBI:15378"/>
        <dbReference type="ChEBI" id="CHEBI:57510"/>
        <dbReference type="ChEBI" id="CHEBI:57783"/>
        <dbReference type="ChEBI" id="CHEBI:58349"/>
        <dbReference type="ChEBI" id="CHEBI:62830"/>
        <dbReference type="EC" id="1.1.1.133"/>
    </reaction>
</comment>
<dbReference type="EMBL" id="QQOH01000005">
    <property type="protein sequence ID" value="RDE18479.1"/>
    <property type="molecule type" value="Genomic_DNA"/>
</dbReference>
<dbReference type="CDD" id="cd05254">
    <property type="entry name" value="dTDP_HR_like_SDR_e"/>
    <property type="match status" value="1"/>
</dbReference>
<keyword evidence="6" id="KW-0521">NADP</keyword>
<accession>A0A369WBD7</accession>
<evidence type="ECO:0000256" key="2">
    <source>
        <dbReference type="ARBA" id="ARBA00010944"/>
    </source>
</evidence>
<gene>
    <name evidence="8" type="ORF">DV711_17680</name>
</gene>